<organism evidence="2 3">
    <name type="scientific">Tsukamurella paurometabola</name>
    <name type="common">Corynebacterium paurometabolum</name>
    <dbReference type="NCBI Taxonomy" id="2061"/>
    <lineage>
        <taxon>Bacteria</taxon>
        <taxon>Bacillati</taxon>
        <taxon>Actinomycetota</taxon>
        <taxon>Actinomycetes</taxon>
        <taxon>Mycobacteriales</taxon>
        <taxon>Tsukamurellaceae</taxon>
        <taxon>Tsukamurella</taxon>
    </lineage>
</organism>
<dbReference type="EMBL" id="JAGXOE010000017">
    <property type="protein sequence ID" value="MBS4101504.1"/>
    <property type="molecule type" value="Genomic_DNA"/>
</dbReference>
<gene>
    <name evidence="2" type="ORF">KFZ73_09630</name>
</gene>
<protein>
    <submittedName>
        <fullName evidence="2">SMI1/KNR4 family protein</fullName>
    </submittedName>
</protein>
<accession>A0ABS5NB41</accession>
<dbReference type="Proteomes" id="UP000676853">
    <property type="component" value="Unassembled WGS sequence"/>
</dbReference>
<proteinExistence type="predicted"/>
<dbReference type="InterPro" id="IPR037883">
    <property type="entry name" value="Knr4/Smi1-like_sf"/>
</dbReference>
<comment type="caution">
    <text evidence="2">The sequence shown here is derived from an EMBL/GenBank/DDBJ whole genome shotgun (WGS) entry which is preliminary data.</text>
</comment>
<evidence type="ECO:0000313" key="3">
    <source>
        <dbReference type="Proteomes" id="UP000676853"/>
    </source>
</evidence>
<dbReference type="Pfam" id="PF09346">
    <property type="entry name" value="SMI1_KNR4"/>
    <property type="match status" value="1"/>
</dbReference>
<name>A0ABS5NB41_TSUPA</name>
<dbReference type="InterPro" id="IPR018958">
    <property type="entry name" value="Knr4/Smi1-like_dom"/>
</dbReference>
<dbReference type="RefSeq" id="WP_212553586.1">
    <property type="nucleotide sequence ID" value="NZ_JAGXOE010000017.1"/>
</dbReference>
<dbReference type="Gene3D" id="3.40.1580.10">
    <property type="entry name" value="SMI1/KNR4-like"/>
    <property type="match status" value="1"/>
</dbReference>
<feature type="domain" description="Knr4/Smi1-like" evidence="1">
    <location>
        <begin position="40"/>
        <end position="171"/>
    </location>
</feature>
<keyword evidence="3" id="KW-1185">Reference proteome</keyword>
<sequence>MNTDVGVARWRELIDAFLVQRERLVRIHPALYEMSRPNPGATEEQLVAAEERLGHAIPAQNRQFLTVANGWKDWNQSSALLSSDEIGAGVLSAEEFAVMIEGDPREWHGYDEWIQIAASDAGYWSTYLLCRDSQGEAAGTVVPWPHADRFHESFEQYLVDELASLTEWLDGEELGPHGRYWGRDLRVDPPTMRDIVERLAALRAELAQLQGWPIPEPPNPGAAPSDLEALEGRLGRTLHPEHREFLEIADGVPGHPHYLSAAEIISGEPWTRALAERDRHNWPAPSIQSAGETPWHNLTFAAEFAERAGVTPFATQVMVAYGVDPEDGLVRAVVDDTKYMGTSGVSSRGTVREHLLSEIDALSGQVEALRG</sequence>
<evidence type="ECO:0000313" key="2">
    <source>
        <dbReference type="EMBL" id="MBS4101504.1"/>
    </source>
</evidence>
<dbReference type="SUPFAM" id="SSF160631">
    <property type="entry name" value="SMI1/KNR4-like"/>
    <property type="match status" value="1"/>
</dbReference>
<evidence type="ECO:0000259" key="1">
    <source>
        <dbReference type="SMART" id="SM00860"/>
    </source>
</evidence>
<reference evidence="2 3" key="1">
    <citation type="submission" date="2021-04" db="EMBL/GenBank/DDBJ databases">
        <title>Whole genome sequence analysis of a thiophenic sulfur metabolizing bacteria.</title>
        <authorList>
            <person name="Akhtar N."/>
            <person name="Akram J."/>
            <person name="Aslam A."/>
        </authorList>
    </citation>
    <scope>NUCLEOTIDE SEQUENCE [LARGE SCALE GENOMIC DNA]</scope>
    <source>
        <strain evidence="2 3">3OW</strain>
    </source>
</reference>
<feature type="domain" description="Knr4/Smi1-like" evidence="1">
    <location>
        <begin position="221"/>
        <end position="357"/>
    </location>
</feature>
<dbReference type="SMART" id="SM00860">
    <property type="entry name" value="SMI1_KNR4"/>
    <property type="match status" value="2"/>
</dbReference>